<feature type="transmembrane region" description="Helical" evidence="2">
    <location>
        <begin position="142"/>
        <end position="160"/>
    </location>
</feature>
<feature type="region of interest" description="Disordered" evidence="1">
    <location>
        <begin position="112"/>
        <end position="137"/>
    </location>
</feature>
<evidence type="ECO:0000313" key="3">
    <source>
        <dbReference type="EMBL" id="RKO71064.1"/>
    </source>
</evidence>
<gene>
    <name evidence="3" type="ORF">D7322_12960</name>
</gene>
<keyword evidence="2" id="KW-0472">Membrane</keyword>
<evidence type="ECO:0000256" key="1">
    <source>
        <dbReference type="SAM" id="MobiDB-lite"/>
    </source>
</evidence>
<evidence type="ECO:0000256" key="2">
    <source>
        <dbReference type="SAM" id="Phobius"/>
    </source>
</evidence>
<name>A0A420VXK0_9SPHI</name>
<protein>
    <submittedName>
        <fullName evidence="3">Uncharacterized protein</fullName>
    </submittedName>
</protein>
<dbReference type="Proteomes" id="UP000282423">
    <property type="component" value="Unassembled WGS sequence"/>
</dbReference>
<reference evidence="3 4" key="1">
    <citation type="submission" date="2018-10" db="EMBL/GenBank/DDBJ databases">
        <title>Sphingobacterium sp. M05W1-28.</title>
        <authorList>
            <person name="Cai H."/>
        </authorList>
    </citation>
    <scope>NUCLEOTIDE SEQUENCE [LARGE SCALE GENOMIC DNA]</scope>
    <source>
        <strain evidence="3 4">M05W1-28</strain>
    </source>
</reference>
<keyword evidence="4" id="KW-1185">Reference proteome</keyword>
<proteinExistence type="predicted"/>
<evidence type="ECO:0000313" key="4">
    <source>
        <dbReference type="Proteomes" id="UP000282423"/>
    </source>
</evidence>
<dbReference type="EMBL" id="RBWS01000009">
    <property type="protein sequence ID" value="RKO71064.1"/>
    <property type="molecule type" value="Genomic_DNA"/>
</dbReference>
<sequence length="354" mass="39921">MFFIKGEIFIDLPFINLIFEMRKAGTTAERTEKNIKFMKKNILVNKIEIEKEIIIDLIKQNNRDGAIDLIANRANVKFKTARDIVQMFDEGDIDLFDGKDLFLVDYDEVSNSEASAGGAPEPSSFLEVERDKSKGTGSKKGLIIGLAVLALGFVFLRYVVGFNHIGHHLSELGQVFDKNNGGGTALDADTADRKVPLDSGVTRVADAEDFRPIDTNLLTPEFKSAEMARIKKAQFDKLIPAKKSPTDEDAQLALIYLTNKRLTEVIIQQKLNIKIGQCYENLNKEGNKDCVSCMILLYNREKKHWQEAPDGENFLDNAYDFYLPDGGDTWGAKSLSMHIPYDYALFKKYEPKDQ</sequence>
<dbReference type="AlphaFoldDB" id="A0A420VXK0"/>
<keyword evidence="2" id="KW-1133">Transmembrane helix</keyword>
<keyword evidence="2" id="KW-0812">Transmembrane</keyword>
<comment type="caution">
    <text evidence="3">The sequence shown here is derived from an EMBL/GenBank/DDBJ whole genome shotgun (WGS) entry which is preliminary data.</text>
</comment>
<accession>A0A420VXK0</accession>
<organism evidence="3 4">
    <name type="scientific">Sphingobacterium puteale</name>
    <dbReference type="NCBI Taxonomy" id="2420510"/>
    <lineage>
        <taxon>Bacteria</taxon>
        <taxon>Pseudomonadati</taxon>
        <taxon>Bacteroidota</taxon>
        <taxon>Sphingobacteriia</taxon>
        <taxon>Sphingobacteriales</taxon>
        <taxon>Sphingobacteriaceae</taxon>
        <taxon>Sphingobacterium</taxon>
    </lineage>
</organism>